<feature type="domain" description="Glycosyl transferase family 1" evidence="1">
    <location>
        <begin position="226"/>
        <end position="407"/>
    </location>
</feature>
<keyword evidence="3" id="KW-0808">Transferase</keyword>
<dbReference type="STRING" id="1920490.GCA_001895925_00151"/>
<dbReference type="PANTHER" id="PTHR12526">
    <property type="entry name" value="GLYCOSYLTRANSFERASE"/>
    <property type="match status" value="1"/>
</dbReference>
<keyword evidence="4" id="KW-1185">Reference proteome</keyword>
<dbReference type="RefSeq" id="WP_073071694.1">
    <property type="nucleotide sequence ID" value="NZ_MPPI01000012.1"/>
</dbReference>
<dbReference type="InterPro" id="IPR001296">
    <property type="entry name" value="Glyco_trans_1"/>
</dbReference>
<dbReference type="GO" id="GO:0016757">
    <property type="term" value="F:glycosyltransferase activity"/>
    <property type="evidence" value="ECO:0007669"/>
    <property type="project" value="InterPro"/>
</dbReference>
<accession>A0A2T1DGX6</accession>
<comment type="caution">
    <text evidence="3">The sequence shown here is derived from an EMBL/GenBank/DDBJ whole genome shotgun (WGS) entry which is preliminary data.</text>
</comment>
<name>A0A2T1DGX6_9CYAN</name>
<dbReference type="InterPro" id="IPR028098">
    <property type="entry name" value="Glyco_trans_4-like_N"/>
</dbReference>
<dbReference type="AlphaFoldDB" id="A0A2T1DGX6"/>
<dbReference type="EMBL" id="PVWG01000009">
    <property type="protein sequence ID" value="PSB19694.1"/>
    <property type="molecule type" value="Genomic_DNA"/>
</dbReference>
<evidence type="ECO:0000313" key="4">
    <source>
        <dbReference type="Proteomes" id="UP000238634"/>
    </source>
</evidence>
<dbReference type="OrthoDB" id="73743at2"/>
<sequence>MKIAFVNQPIDYILPPIQTSVGACTYGVVNPLARSCEVMVYGRKQTVDRQTHPEIETDYVEKGVHYRFLRSPKVDHLLLKIFFKLIKHTSLLKILNRGMKPSPSVASWHYLLYSRIVAKDLAQQHCDIIHIQHSSQFLPAIRALNPKAKLVLHLHAEWFPQANLEMLAKRLQHVDLLTTVSDYITEKTRRDFPQIADRCETMYNGIHSEEFNREKNYLAARNRPIKRIMFAGRVSPEKGIHTLLEAFDRVVKHYPSVKLDIVGMQWSCSMEESFPMNDTALINHLKPLYAEDYMAQLRRKLTPATIDKVSFPGAVPRVELVDRFYNADIFVFPSIWDEGYGIPPVEAMAAGVPVVATRSGAVVETVQDGKTGFLVEKEDVQAIADAIVRLLEDDDLRETMGKAGRQRAMEFFTWERVAEKMLDRYKLLANSHRTLAS</sequence>
<dbReference type="PROSITE" id="PS51257">
    <property type="entry name" value="PROKAR_LIPOPROTEIN"/>
    <property type="match status" value="1"/>
</dbReference>
<proteinExistence type="predicted"/>
<evidence type="ECO:0000313" key="3">
    <source>
        <dbReference type="EMBL" id="PSB19694.1"/>
    </source>
</evidence>
<dbReference type="SUPFAM" id="SSF53756">
    <property type="entry name" value="UDP-Glycosyltransferase/glycogen phosphorylase"/>
    <property type="match status" value="1"/>
</dbReference>
<reference evidence="3 4" key="2">
    <citation type="submission" date="2018-03" db="EMBL/GenBank/DDBJ databases">
        <title>The ancient ancestry and fast evolution of plastids.</title>
        <authorList>
            <person name="Moore K.R."/>
            <person name="Magnabosco C."/>
            <person name="Momper L."/>
            <person name="Gold D.A."/>
            <person name="Bosak T."/>
            <person name="Fournier G.P."/>
        </authorList>
    </citation>
    <scope>NUCLEOTIDE SEQUENCE [LARGE SCALE GENOMIC DNA]</scope>
    <source>
        <strain evidence="3 4">ULC007</strain>
    </source>
</reference>
<dbReference type="Pfam" id="PF00534">
    <property type="entry name" value="Glycos_transf_1"/>
    <property type="match status" value="1"/>
</dbReference>
<feature type="domain" description="Glycosyltransferase subfamily 4-like N-terminal" evidence="2">
    <location>
        <begin position="108"/>
        <end position="209"/>
    </location>
</feature>
<reference evidence="3 4" key="1">
    <citation type="submission" date="2018-02" db="EMBL/GenBank/DDBJ databases">
        <authorList>
            <person name="Cohen D.B."/>
            <person name="Kent A.D."/>
        </authorList>
    </citation>
    <scope>NUCLEOTIDE SEQUENCE [LARGE SCALE GENOMIC DNA]</scope>
    <source>
        <strain evidence="3 4">ULC007</strain>
    </source>
</reference>
<evidence type="ECO:0000259" key="2">
    <source>
        <dbReference type="Pfam" id="PF13439"/>
    </source>
</evidence>
<dbReference type="Gene3D" id="3.40.50.2000">
    <property type="entry name" value="Glycogen Phosphorylase B"/>
    <property type="match status" value="2"/>
</dbReference>
<dbReference type="CDD" id="cd03801">
    <property type="entry name" value="GT4_PimA-like"/>
    <property type="match status" value="1"/>
</dbReference>
<protein>
    <submittedName>
        <fullName evidence="3">Glycosyltransferase family 1 protein</fullName>
    </submittedName>
</protein>
<gene>
    <name evidence="3" type="ORF">C7B65_10395</name>
</gene>
<dbReference type="Pfam" id="PF13439">
    <property type="entry name" value="Glyco_transf_4"/>
    <property type="match status" value="1"/>
</dbReference>
<evidence type="ECO:0000259" key="1">
    <source>
        <dbReference type="Pfam" id="PF00534"/>
    </source>
</evidence>
<organism evidence="3 4">
    <name type="scientific">Phormidesmis priestleyi ULC007</name>
    <dbReference type="NCBI Taxonomy" id="1920490"/>
    <lineage>
        <taxon>Bacteria</taxon>
        <taxon>Bacillati</taxon>
        <taxon>Cyanobacteriota</taxon>
        <taxon>Cyanophyceae</taxon>
        <taxon>Leptolyngbyales</taxon>
        <taxon>Leptolyngbyaceae</taxon>
        <taxon>Phormidesmis</taxon>
    </lineage>
</organism>
<dbReference type="Proteomes" id="UP000238634">
    <property type="component" value="Unassembled WGS sequence"/>
</dbReference>